<evidence type="ECO:0000313" key="2">
    <source>
        <dbReference type="EMBL" id="KFJ05769.1"/>
    </source>
</evidence>
<dbReference type="GO" id="GO:0015833">
    <property type="term" value="P:peptide transport"/>
    <property type="evidence" value="ECO:0007669"/>
    <property type="project" value="TreeGrafter"/>
</dbReference>
<comment type="caution">
    <text evidence="2">The sequence shown here is derived from an EMBL/GenBank/DDBJ whole genome shotgun (WGS) entry which is preliminary data.</text>
</comment>
<dbReference type="SUPFAM" id="SSF53850">
    <property type="entry name" value="Periplasmic binding protein-like II"/>
    <property type="match status" value="1"/>
</dbReference>
<dbReference type="Pfam" id="PF00496">
    <property type="entry name" value="SBP_bac_5"/>
    <property type="match status" value="1"/>
</dbReference>
<dbReference type="PIRSF" id="PIRSF002741">
    <property type="entry name" value="MppA"/>
    <property type="match status" value="1"/>
</dbReference>
<dbReference type="InterPro" id="IPR039424">
    <property type="entry name" value="SBP_5"/>
</dbReference>
<sequence>MKKKALAFAAAACSLALLLGACGGSGSNASDSGSGVVITAFNSEPQNPLIPGDTNETGGGKVLDLLFSRLVSFDVKGNARNEVAESVEPNADSTQYTIKLKSGWKFTDGTPVTAESFTKAWSYTANAKNAQLGASFFETIAGYDDLQKDGLNGDEQLSGLKVVDDNTFTVDLNQPDSVFGTKIGYVAFAPLPESFYKDPKAFGENPVSNGPYKFSKWDHNSQIVVVKNPDYKGNVDVKNDGVTFKVYTDDEAAYRDIQAGNLDTMETVPSSATKTFEKDSKVQAYNKAGSVFQSFTIPSDLDHFNTNTDEGRLRREAISRAIDRDAICEKVRNGTCTPTVDFSSPMIPGYSDSLTGNEVLKYDADAAKKLWDEANAISAWPSDGKLTFAYNADGGHKAIYDAVANSIKNALGIDAEGAPMPTFQEFRDAVTNRQIKGAFRSGWQPDYPSIQNYLGPLYSSAAADGKGSNDGDYKNTEFDNLLTQAAAAGSEDDANKLYQQAEEILLRDLPAIPLFNSNASGAAALGVTGFEMNWQNLPDYASMSK</sequence>
<dbReference type="Proteomes" id="UP000029080">
    <property type="component" value="Unassembled WGS sequence"/>
</dbReference>
<accession>A0A087EDB8</accession>
<dbReference type="EMBL" id="JGZU01000012">
    <property type="protein sequence ID" value="KFJ05769.1"/>
    <property type="molecule type" value="Genomic_DNA"/>
</dbReference>
<protein>
    <submittedName>
        <fullName evidence="2">ABC-type oligopeptide transport system</fullName>
    </submittedName>
</protein>
<dbReference type="RefSeq" id="WP_026642541.1">
    <property type="nucleotide sequence ID" value="NZ_JAXEUP010000018.1"/>
</dbReference>
<name>A0A087EDB8_9BIFI</name>
<dbReference type="GO" id="GO:0043190">
    <property type="term" value="C:ATP-binding cassette (ABC) transporter complex"/>
    <property type="evidence" value="ECO:0007669"/>
    <property type="project" value="InterPro"/>
</dbReference>
<dbReference type="Gene3D" id="3.40.190.10">
    <property type="entry name" value="Periplasmic binding protein-like II"/>
    <property type="match status" value="1"/>
</dbReference>
<organism evidence="2 3">
    <name type="scientific">Bifidobacterium tsurumiense</name>
    <dbReference type="NCBI Taxonomy" id="356829"/>
    <lineage>
        <taxon>Bacteria</taxon>
        <taxon>Bacillati</taxon>
        <taxon>Actinomycetota</taxon>
        <taxon>Actinomycetes</taxon>
        <taxon>Bifidobacteriales</taxon>
        <taxon>Bifidobacteriaceae</taxon>
        <taxon>Bifidobacterium</taxon>
    </lineage>
</organism>
<dbReference type="GO" id="GO:0042597">
    <property type="term" value="C:periplasmic space"/>
    <property type="evidence" value="ECO:0007669"/>
    <property type="project" value="UniProtKB-ARBA"/>
</dbReference>
<dbReference type="CDD" id="cd00995">
    <property type="entry name" value="PBP2_NikA_DppA_OppA_like"/>
    <property type="match status" value="1"/>
</dbReference>
<gene>
    <name evidence="2" type="ORF">BITS_1768</name>
</gene>
<dbReference type="InterPro" id="IPR000914">
    <property type="entry name" value="SBP_5_dom"/>
</dbReference>
<dbReference type="PROSITE" id="PS51257">
    <property type="entry name" value="PROKAR_LIPOPROTEIN"/>
    <property type="match status" value="1"/>
</dbReference>
<dbReference type="OrthoDB" id="9046151at2"/>
<dbReference type="STRING" id="356829.BITS_1768"/>
<dbReference type="PANTHER" id="PTHR30290">
    <property type="entry name" value="PERIPLASMIC BINDING COMPONENT OF ABC TRANSPORTER"/>
    <property type="match status" value="1"/>
</dbReference>
<dbReference type="Gene3D" id="3.10.105.10">
    <property type="entry name" value="Dipeptide-binding Protein, Domain 3"/>
    <property type="match status" value="1"/>
</dbReference>
<dbReference type="PANTHER" id="PTHR30290:SF83">
    <property type="entry name" value="ABC TRANSPORTER SUBSTRATE-BINDING PROTEIN"/>
    <property type="match status" value="1"/>
</dbReference>
<keyword evidence="3" id="KW-1185">Reference proteome</keyword>
<dbReference type="InterPro" id="IPR030678">
    <property type="entry name" value="Peptide/Ni-bd"/>
</dbReference>
<reference evidence="2 3" key="1">
    <citation type="submission" date="2014-03" db="EMBL/GenBank/DDBJ databases">
        <title>Genomics of Bifidobacteria.</title>
        <authorList>
            <person name="Ventura M."/>
            <person name="Milani C."/>
            <person name="Lugli G.A."/>
        </authorList>
    </citation>
    <scope>NUCLEOTIDE SEQUENCE [LARGE SCALE GENOMIC DNA]</scope>
    <source>
        <strain evidence="2 3">JCM 13495</strain>
    </source>
</reference>
<feature type="domain" description="Solute-binding protein family 5" evidence="1">
    <location>
        <begin position="81"/>
        <end position="463"/>
    </location>
</feature>
<proteinExistence type="predicted"/>
<evidence type="ECO:0000313" key="3">
    <source>
        <dbReference type="Proteomes" id="UP000029080"/>
    </source>
</evidence>
<evidence type="ECO:0000259" key="1">
    <source>
        <dbReference type="Pfam" id="PF00496"/>
    </source>
</evidence>
<dbReference type="eggNOG" id="COG4166">
    <property type="taxonomic scope" value="Bacteria"/>
</dbReference>
<dbReference type="Gene3D" id="3.90.76.10">
    <property type="entry name" value="Dipeptide-binding Protein, Domain 1"/>
    <property type="match status" value="1"/>
</dbReference>
<dbReference type="AlphaFoldDB" id="A0A087EDB8"/>
<dbReference type="GO" id="GO:1904680">
    <property type="term" value="F:peptide transmembrane transporter activity"/>
    <property type="evidence" value="ECO:0007669"/>
    <property type="project" value="TreeGrafter"/>
</dbReference>